<proteinExistence type="predicted"/>
<dbReference type="InterPro" id="IPR002102">
    <property type="entry name" value="Cohesin_dom"/>
</dbReference>
<dbReference type="GO" id="GO:0030246">
    <property type="term" value="F:carbohydrate binding"/>
    <property type="evidence" value="ECO:0007669"/>
    <property type="project" value="InterPro"/>
</dbReference>
<evidence type="ECO:0000313" key="5">
    <source>
        <dbReference type="EMBL" id="MCA9397710.1"/>
    </source>
</evidence>
<reference evidence="5" key="1">
    <citation type="submission" date="2020-04" db="EMBL/GenBank/DDBJ databases">
        <authorList>
            <person name="Zhang T."/>
        </authorList>
    </citation>
    <scope>NUCLEOTIDE SEQUENCE</scope>
    <source>
        <strain evidence="5">HKST-UBA02</strain>
    </source>
</reference>
<evidence type="ECO:0000259" key="4">
    <source>
        <dbReference type="Pfam" id="PF00963"/>
    </source>
</evidence>
<keyword evidence="2" id="KW-0472">Membrane</keyword>
<feature type="signal peptide" evidence="3">
    <location>
        <begin position="1"/>
        <end position="25"/>
    </location>
</feature>
<dbReference type="AlphaFoldDB" id="A0A955LW58"/>
<accession>A0A955LW58</accession>
<protein>
    <recommendedName>
        <fullName evidence="4">Cohesin domain-containing protein</fullName>
    </recommendedName>
</protein>
<dbReference type="EMBL" id="JAGQKY010000112">
    <property type="protein sequence ID" value="MCA9397710.1"/>
    <property type="molecule type" value="Genomic_DNA"/>
</dbReference>
<keyword evidence="2" id="KW-0812">Transmembrane</keyword>
<evidence type="ECO:0000256" key="1">
    <source>
        <dbReference type="SAM" id="MobiDB-lite"/>
    </source>
</evidence>
<sequence>MIKKLSSIFIFGAFLFFLNPSSVHAQAASLFQEPATQTLNVGDTFSVEIRVNTGGQDINTVAANLTYDNAALTPQSVDTSGSFVSIWFENNIASSAGEVRLTGSVPSPGVNENNLLFARVNFIADQATTTQISFKDDSAVFRDSDNVDVLGESTGSVITVATSGVTPTSGSGTPTPTITGGTTPSVTVGPGTPTPTILPDAGITTPTLSLLFIAILLSLVAIGLLL</sequence>
<dbReference type="InterPro" id="IPR008965">
    <property type="entry name" value="CBM2/CBM3_carb-bd_dom_sf"/>
</dbReference>
<dbReference type="Gene3D" id="2.60.40.680">
    <property type="match status" value="1"/>
</dbReference>
<dbReference type="SUPFAM" id="SSF49384">
    <property type="entry name" value="Carbohydrate-binding domain"/>
    <property type="match status" value="1"/>
</dbReference>
<comment type="caution">
    <text evidence="5">The sequence shown here is derived from an EMBL/GenBank/DDBJ whole genome shotgun (WGS) entry which is preliminary data.</text>
</comment>
<gene>
    <name evidence="5" type="ORF">KC573_02675</name>
</gene>
<evidence type="ECO:0000256" key="3">
    <source>
        <dbReference type="SAM" id="SignalP"/>
    </source>
</evidence>
<feature type="domain" description="Cohesin" evidence="4">
    <location>
        <begin position="37"/>
        <end position="151"/>
    </location>
</feature>
<keyword evidence="3" id="KW-0732">Signal</keyword>
<name>A0A955LW58_UNCKA</name>
<dbReference type="Proteomes" id="UP000699691">
    <property type="component" value="Unassembled WGS sequence"/>
</dbReference>
<dbReference type="GO" id="GO:0000272">
    <property type="term" value="P:polysaccharide catabolic process"/>
    <property type="evidence" value="ECO:0007669"/>
    <property type="project" value="InterPro"/>
</dbReference>
<reference evidence="5" key="2">
    <citation type="journal article" date="2021" name="Microbiome">
        <title>Successional dynamics and alternative stable states in a saline activated sludge microbial community over 9 years.</title>
        <authorList>
            <person name="Wang Y."/>
            <person name="Ye J."/>
            <person name="Ju F."/>
            <person name="Liu L."/>
            <person name="Boyd J.A."/>
            <person name="Deng Y."/>
            <person name="Parks D.H."/>
            <person name="Jiang X."/>
            <person name="Yin X."/>
            <person name="Woodcroft B.J."/>
            <person name="Tyson G.W."/>
            <person name="Hugenholtz P."/>
            <person name="Polz M.F."/>
            <person name="Zhang T."/>
        </authorList>
    </citation>
    <scope>NUCLEOTIDE SEQUENCE</scope>
    <source>
        <strain evidence="5">HKST-UBA02</strain>
    </source>
</reference>
<feature type="chain" id="PRO_5036762474" description="Cohesin domain-containing protein" evidence="3">
    <location>
        <begin position="26"/>
        <end position="226"/>
    </location>
</feature>
<evidence type="ECO:0000256" key="2">
    <source>
        <dbReference type="SAM" id="Phobius"/>
    </source>
</evidence>
<feature type="region of interest" description="Disordered" evidence="1">
    <location>
        <begin position="163"/>
        <end position="188"/>
    </location>
</feature>
<dbReference type="CDD" id="cd08547">
    <property type="entry name" value="Type_II_cohesin"/>
    <property type="match status" value="1"/>
</dbReference>
<organism evidence="5 6">
    <name type="scientific">candidate division WWE3 bacterium</name>
    <dbReference type="NCBI Taxonomy" id="2053526"/>
    <lineage>
        <taxon>Bacteria</taxon>
        <taxon>Katanobacteria</taxon>
    </lineage>
</organism>
<dbReference type="Pfam" id="PF00963">
    <property type="entry name" value="Cohesin"/>
    <property type="match status" value="1"/>
</dbReference>
<evidence type="ECO:0000313" key="6">
    <source>
        <dbReference type="Proteomes" id="UP000699691"/>
    </source>
</evidence>
<feature type="transmembrane region" description="Helical" evidence="2">
    <location>
        <begin position="207"/>
        <end position="225"/>
    </location>
</feature>
<keyword evidence="2" id="KW-1133">Transmembrane helix</keyword>